<dbReference type="AlphaFoldDB" id="A0A9D9E7F4"/>
<proteinExistence type="predicted"/>
<dbReference type="EMBL" id="JADIMP010000095">
    <property type="protein sequence ID" value="MBO8441937.1"/>
    <property type="molecule type" value="Genomic_DNA"/>
</dbReference>
<keyword evidence="2 5" id="KW-0812">Transmembrane</keyword>
<gene>
    <name evidence="6" type="ORF">IAA89_05860</name>
</gene>
<evidence type="ECO:0000313" key="7">
    <source>
        <dbReference type="Proteomes" id="UP000823614"/>
    </source>
</evidence>
<dbReference type="Gene3D" id="1.10.3430.10">
    <property type="entry name" value="Ammonium transporter AmtB like domains"/>
    <property type="match status" value="1"/>
</dbReference>
<organism evidence="6 7">
    <name type="scientific">Candidatus Gallilactobacillus intestinavium</name>
    <dbReference type="NCBI Taxonomy" id="2840838"/>
    <lineage>
        <taxon>Bacteria</taxon>
        <taxon>Bacillati</taxon>
        <taxon>Bacillota</taxon>
        <taxon>Bacilli</taxon>
        <taxon>Lactobacillales</taxon>
        <taxon>Lactobacillaceae</taxon>
        <taxon>Lactobacillaceae incertae sedis</taxon>
        <taxon>Candidatus Gallilactobacillus</taxon>
    </lineage>
</organism>
<name>A0A9D9E7F4_9LACO</name>
<dbReference type="SUPFAM" id="SSF111352">
    <property type="entry name" value="Ammonium transporter"/>
    <property type="match status" value="1"/>
</dbReference>
<protein>
    <submittedName>
        <fullName evidence="6">Ammonium transporter</fullName>
    </submittedName>
</protein>
<evidence type="ECO:0000256" key="5">
    <source>
        <dbReference type="SAM" id="Phobius"/>
    </source>
</evidence>
<keyword evidence="3 5" id="KW-1133">Transmembrane helix</keyword>
<feature type="transmembrane region" description="Helical" evidence="5">
    <location>
        <begin position="12"/>
        <end position="39"/>
    </location>
</feature>
<evidence type="ECO:0000256" key="2">
    <source>
        <dbReference type="ARBA" id="ARBA00022692"/>
    </source>
</evidence>
<reference evidence="6" key="1">
    <citation type="submission" date="2020-10" db="EMBL/GenBank/DDBJ databases">
        <authorList>
            <person name="Gilroy R."/>
        </authorList>
    </citation>
    <scope>NUCLEOTIDE SEQUENCE</scope>
    <source>
        <strain evidence="6">C6-149</strain>
    </source>
</reference>
<dbReference type="Proteomes" id="UP000823614">
    <property type="component" value="Unassembled WGS sequence"/>
</dbReference>
<dbReference type="InterPro" id="IPR029020">
    <property type="entry name" value="Ammonium/urea_transptr"/>
</dbReference>
<comment type="subcellular location">
    <subcellularLocation>
        <location evidence="1">Membrane</location>
        <topology evidence="1">Multi-pass membrane protein</topology>
    </subcellularLocation>
</comment>
<comment type="caution">
    <text evidence="6">The sequence shown here is derived from an EMBL/GenBank/DDBJ whole genome shotgun (WGS) entry which is preliminary data.</text>
</comment>
<sequence>MLKSILNINANFGNVTFMFLSIILVFLITPGLAFFYGGLDRKKNSLTIMA</sequence>
<evidence type="ECO:0000313" key="6">
    <source>
        <dbReference type="EMBL" id="MBO8441937.1"/>
    </source>
</evidence>
<dbReference type="GO" id="GO:0016020">
    <property type="term" value="C:membrane"/>
    <property type="evidence" value="ECO:0007669"/>
    <property type="project" value="UniProtKB-SubCell"/>
</dbReference>
<accession>A0A9D9E7F4</accession>
<evidence type="ECO:0000256" key="4">
    <source>
        <dbReference type="ARBA" id="ARBA00023136"/>
    </source>
</evidence>
<reference evidence="6" key="2">
    <citation type="journal article" date="2021" name="PeerJ">
        <title>Extensive microbial diversity within the chicken gut microbiome revealed by metagenomics and culture.</title>
        <authorList>
            <person name="Gilroy R."/>
            <person name="Ravi A."/>
            <person name="Getino M."/>
            <person name="Pursley I."/>
            <person name="Horton D.L."/>
            <person name="Alikhan N.F."/>
            <person name="Baker D."/>
            <person name="Gharbi K."/>
            <person name="Hall N."/>
            <person name="Watson M."/>
            <person name="Adriaenssens E.M."/>
            <person name="Foster-Nyarko E."/>
            <person name="Jarju S."/>
            <person name="Secka A."/>
            <person name="Antonio M."/>
            <person name="Oren A."/>
            <person name="Chaudhuri R.R."/>
            <person name="La Ragione R."/>
            <person name="Hildebrand F."/>
            <person name="Pallen M.J."/>
        </authorList>
    </citation>
    <scope>NUCLEOTIDE SEQUENCE</scope>
    <source>
        <strain evidence="6">C6-149</strain>
    </source>
</reference>
<evidence type="ECO:0000256" key="3">
    <source>
        <dbReference type="ARBA" id="ARBA00022989"/>
    </source>
</evidence>
<keyword evidence="4 5" id="KW-0472">Membrane</keyword>
<evidence type="ECO:0000256" key="1">
    <source>
        <dbReference type="ARBA" id="ARBA00004141"/>
    </source>
</evidence>